<feature type="transmembrane region" description="Helical" evidence="1">
    <location>
        <begin position="48"/>
        <end position="68"/>
    </location>
</feature>
<sequence length="201" mass="22772">MSTMYIEPNIKRSQTLILWSALYLGACWLSVIAGFINPGMPELMITDIFTIFLIPAGLCALIFVTLWVRSLIITARYIQPAGIGYRQGWAFWSWVTPIASLWIPRRLIMRSFECFAWFTGRSNFLPTNLWWGLFVASQVADTFSFRASINFPEVAIIFDFISAIILTIAFPQWKKIVETVTAAQAAAVERITNQQTNSSQG</sequence>
<keyword evidence="1" id="KW-0812">Transmembrane</keyword>
<feature type="transmembrane region" description="Helical" evidence="1">
    <location>
        <begin position="154"/>
        <end position="173"/>
    </location>
</feature>
<proteinExistence type="predicted"/>
<gene>
    <name evidence="2" type="ORF">UFOPK1807_00761</name>
</gene>
<feature type="transmembrane region" description="Helical" evidence="1">
    <location>
        <begin position="16"/>
        <end position="36"/>
    </location>
</feature>
<name>A0A6J6GTG7_9ZZZZ</name>
<reference evidence="2" key="1">
    <citation type="submission" date="2020-05" db="EMBL/GenBank/DDBJ databases">
        <authorList>
            <person name="Chiriac C."/>
            <person name="Salcher M."/>
            <person name="Ghai R."/>
            <person name="Kavagutti S V."/>
        </authorList>
    </citation>
    <scope>NUCLEOTIDE SEQUENCE</scope>
</reference>
<evidence type="ECO:0000313" key="2">
    <source>
        <dbReference type="EMBL" id="CAB4599998.1"/>
    </source>
</evidence>
<keyword evidence="1" id="KW-1133">Transmembrane helix</keyword>
<dbReference type="EMBL" id="CAEZUI010000097">
    <property type="protein sequence ID" value="CAB4599998.1"/>
    <property type="molecule type" value="Genomic_DNA"/>
</dbReference>
<evidence type="ECO:0000256" key="1">
    <source>
        <dbReference type="SAM" id="Phobius"/>
    </source>
</evidence>
<keyword evidence="1" id="KW-0472">Membrane</keyword>
<dbReference type="AlphaFoldDB" id="A0A6J6GTG7"/>
<accession>A0A6J6GTG7</accession>
<protein>
    <submittedName>
        <fullName evidence="2">Unannotated protein</fullName>
    </submittedName>
</protein>
<organism evidence="2">
    <name type="scientific">freshwater metagenome</name>
    <dbReference type="NCBI Taxonomy" id="449393"/>
    <lineage>
        <taxon>unclassified sequences</taxon>
        <taxon>metagenomes</taxon>
        <taxon>ecological metagenomes</taxon>
    </lineage>
</organism>